<keyword evidence="6" id="KW-1185">Reference proteome</keyword>
<dbReference type="Gene3D" id="2.60.40.380">
    <property type="entry name" value="Purple acid phosphatase-like, N-terminal"/>
    <property type="match status" value="1"/>
</dbReference>
<dbReference type="InterPro" id="IPR008963">
    <property type="entry name" value="Purple_acid_Pase-like_N"/>
</dbReference>
<feature type="domain" description="Calcineurin-like phosphoesterase" evidence="3">
    <location>
        <begin position="149"/>
        <end position="348"/>
    </location>
</feature>
<comment type="caution">
    <text evidence="5">The sequence shown here is derived from an EMBL/GenBank/DDBJ whole genome shotgun (WGS) entry which is preliminary data.</text>
</comment>
<sequence length="469" mass="50735">MTGFASLRTTVSAILMGGAVCAAPLAAQPVPHSPGQPYAARNLPDRIVLTPGADPVSEMAVTWRTDSDQAAAEAQIAPAIDGPSLEARAKLVTGTSSAIITQNSQARYHQARFTGLKPDTAYVYRVRGTAGWSEWLQFRTAAAGFKPFTFLYFGDTQNNILSIASRVIRQAFHATASPALVVHAGDLVAQRDDKVHDDEWGEWTQAGGYNYSIVPQVPATGNHEYIDKPGPDGQEHYELGPHWTRQFALPGNGAEGVKATTYYVDFQGVRFIVLDGTSALDLGTIDSQTRWLDATLAASKAKWNVVAFHQPIFTCARPSDTEKLKAAWKPVFEAHGVDLVLQGHDHCYSRLTAEGGKTVSAKARAAGAPQGPVYLVSVTGSKMYALNDRAATQPDRVAEDTELYQAVRVEADRLLFRTYTASGRLYDGFDLVREGDAKKLIEIPEAQGAVRRCTGTLGPDDLPCSAREK</sequence>
<dbReference type="InterPro" id="IPR015914">
    <property type="entry name" value="PAPs_N"/>
</dbReference>
<evidence type="ECO:0000313" key="6">
    <source>
        <dbReference type="Proteomes" id="UP000024284"/>
    </source>
</evidence>
<dbReference type="PATRIC" id="fig|1219045.3.peg.920"/>
<keyword evidence="1 2" id="KW-0732">Signal</keyword>
<reference evidence="5" key="1">
    <citation type="submission" date="2014-08" db="EMBL/GenBank/DDBJ databases">
        <title>Draft genome sequences of Sphingobium herbicidovorans.</title>
        <authorList>
            <person name="Gan H.M."/>
            <person name="Gan H.Y."/>
            <person name="Savka M.A."/>
        </authorList>
    </citation>
    <scope>NUCLEOTIDE SEQUENCE [LARGE SCALE GENOMIC DNA]</scope>
    <source>
        <strain evidence="5">NBRC 16415</strain>
    </source>
</reference>
<organism evidence="5 6">
    <name type="scientific">Sphingobium herbicidovorans (strain ATCC 700291 / DSM 11019 / CCUG 56400 / KCTC 2939 / LMG 18315 / NBRC 16415 / MH)</name>
    <name type="common">Sphingomonas herbicidovorans</name>
    <dbReference type="NCBI Taxonomy" id="1219045"/>
    <lineage>
        <taxon>Bacteria</taxon>
        <taxon>Pseudomonadati</taxon>
        <taxon>Pseudomonadota</taxon>
        <taxon>Alphaproteobacteria</taxon>
        <taxon>Sphingomonadales</taxon>
        <taxon>Sphingomonadaceae</taxon>
        <taxon>Sphingobium</taxon>
    </lineage>
</organism>
<evidence type="ECO:0000256" key="1">
    <source>
        <dbReference type="ARBA" id="ARBA00022729"/>
    </source>
</evidence>
<evidence type="ECO:0000259" key="4">
    <source>
        <dbReference type="Pfam" id="PF16656"/>
    </source>
</evidence>
<dbReference type="SUPFAM" id="SSF56300">
    <property type="entry name" value="Metallo-dependent phosphatases"/>
    <property type="match status" value="1"/>
</dbReference>
<dbReference type="InterPro" id="IPR003961">
    <property type="entry name" value="FN3_dom"/>
</dbReference>
<dbReference type="GO" id="GO:0003993">
    <property type="term" value="F:acid phosphatase activity"/>
    <property type="evidence" value="ECO:0007669"/>
    <property type="project" value="InterPro"/>
</dbReference>
<dbReference type="CDD" id="cd00063">
    <property type="entry name" value="FN3"/>
    <property type="match status" value="1"/>
</dbReference>
<dbReference type="AlphaFoldDB" id="A0A086PDE1"/>
<protein>
    <submittedName>
        <fullName evidence="5">Hydrolase</fullName>
    </submittedName>
</protein>
<feature type="domain" description="Purple acid phosphatase N-terminal" evidence="4">
    <location>
        <begin position="44"/>
        <end position="140"/>
    </location>
</feature>
<accession>A0A086PDE1</accession>
<evidence type="ECO:0000313" key="5">
    <source>
        <dbReference type="EMBL" id="KFG91409.1"/>
    </source>
</evidence>
<dbReference type="RefSeq" id="WP_051908036.1">
    <property type="nucleotide sequence ID" value="NZ_BCZD01000021.1"/>
</dbReference>
<feature type="chain" id="PRO_5001813378" evidence="2">
    <location>
        <begin position="23"/>
        <end position="469"/>
    </location>
</feature>
<keyword evidence="5" id="KW-0378">Hydrolase</keyword>
<dbReference type="Pfam" id="PF16656">
    <property type="entry name" value="Pur_ac_phosph_N"/>
    <property type="match status" value="1"/>
</dbReference>
<dbReference type="InterPro" id="IPR029052">
    <property type="entry name" value="Metallo-depent_PP-like"/>
</dbReference>
<dbReference type="PANTHER" id="PTHR22953:SF153">
    <property type="entry name" value="PURPLE ACID PHOSPHATASE"/>
    <property type="match status" value="1"/>
</dbReference>
<dbReference type="STRING" id="76947.GCA_002080435_01884"/>
<proteinExistence type="predicted"/>
<dbReference type="GO" id="GO:0046872">
    <property type="term" value="F:metal ion binding"/>
    <property type="evidence" value="ECO:0007669"/>
    <property type="project" value="InterPro"/>
</dbReference>
<dbReference type="EMBL" id="JFZA02000004">
    <property type="protein sequence ID" value="KFG91409.1"/>
    <property type="molecule type" value="Genomic_DNA"/>
</dbReference>
<feature type="signal peptide" evidence="2">
    <location>
        <begin position="1"/>
        <end position="22"/>
    </location>
</feature>
<dbReference type="Pfam" id="PF00149">
    <property type="entry name" value="Metallophos"/>
    <property type="match status" value="1"/>
</dbReference>
<dbReference type="eggNOG" id="COG1409">
    <property type="taxonomic scope" value="Bacteria"/>
</dbReference>
<dbReference type="Proteomes" id="UP000024284">
    <property type="component" value="Unassembled WGS sequence"/>
</dbReference>
<dbReference type="Gene3D" id="3.60.21.10">
    <property type="match status" value="1"/>
</dbReference>
<evidence type="ECO:0000256" key="2">
    <source>
        <dbReference type="SAM" id="SignalP"/>
    </source>
</evidence>
<dbReference type="SUPFAM" id="SSF49363">
    <property type="entry name" value="Purple acid phosphatase, N-terminal domain"/>
    <property type="match status" value="1"/>
</dbReference>
<gene>
    <name evidence="5" type="ORF">BV98_000903</name>
</gene>
<name>A0A086PDE1_SPHHM</name>
<evidence type="ECO:0000259" key="3">
    <source>
        <dbReference type="Pfam" id="PF00149"/>
    </source>
</evidence>
<dbReference type="InterPro" id="IPR004843">
    <property type="entry name" value="Calcineurin-like_PHP"/>
</dbReference>
<dbReference type="InterPro" id="IPR039331">
    <property type="entry name" value="PAPs-like"/>
</dbReference>
<dbReference type="PANTHER" id="PTHR22953">
    <property type="entry name" value="ACID PHOSPHATASE RELATED"/>
    <property type="match status" value="1"/>
</dbReference>